<dbReference type="EMBL" id="CP003537">
    <property type="protein sequence ID" value="AGH94284.1"/>
    <property type="molecule type" value="Genomic_DNA"/>
</dbReference>
<dbReference type="AlphaFoldDB" id="M4VMH1"/>
<organism evidence="2 3">
    <name type="scientific">Pseudobdellovibrio exovorus JSS</name>
    <dbReference type="NCBI Taxonomy" id="1184267"/>
    <lineage>
        <taxon>Bacteria</taxon>
        <taxon>Pseudomonadati</taxon>
        <taxon>Bdellovibrionota</taxon>
        <taxon>Bdellovibrionia</taxon>
        <taxon>Bdellovibrionales</taxon>
        <taxon>Pseudobdellovibrionaceae</taxon>
        <taxon>Pseudobdellovibrio</taxon>
    </lineage>
</organism>
<dbReference type="Proteomes" id="UP000012040">
    <property type="component" value="Chromosome"/>
</dbReference>
<dbReference type="OrthoDB" id="5517869at2"/>
<dbReference type="STRING" id="1184267.A11Q_64"/>
<reference evidence="2 3" key="1">
    <citation type="journal article" date="2013" name="ISME J.">
        <title>By their genes ye shall know them: genomic signatures of predatory bacteria.</title>
        <authorList>
            <person name="Pasternak Z."/>
            <person name="Pietrokovski S."/>
            <person name="Rotem O."/>
            <person name="Gophna U."/>
            <person name="Lurie-Weinberger M.N."/>
            <person name="Jurkevitch E."/>
        </authorList>
    </citation>
    <scope>NUCLEOTIDE SEQUENCE [LARGE SCALE GENOMIC DNA]</scope>
    <source>
        <strain evidence="2 3">JSS</strain>
    </source>
</reference>
<dbReference type="PROSITE" id="PS50172">
    <property type="entry name" value="BRCT"/>
    <property type="match status" value="1"/>
</dbReference>
<dbReference type="InterPro" id="IPR001357">
    <property type="entry name" value="BRCT_dom"/>
</dbReference>
<sequence>MTIYSLTLSLMVASVFLFSSKTEQSRVVTIQRPLVITQERKSPAFYAYQQAQKLNERKPAAVYNNAPSTHLSTYSIKPEKIQLQVTEMKLSKREFATLDESGMRIAVFSNPLQNDFMDPAHERVVAEDFVTNEQKADMGSAVSALTPEATVLSPDKKWATIKGKFELIDGVGIVDHYIEIRRIEEGISREVGQIDLMTGSYAIEIESPQGYLVAQVRDRSTGGLVGEDRARLFNLQSKGQYFEGPFIRVGQPPTLAINLSYSGGNGSGGSGKSAISTKSAKAVVPDSASTFSSAVNSVATATLFDNQNTLAQVNDKFSNIGLWSATISRFYDPSRVYKNVTTIRQTADKNETSVFTSKWIEGVVEYVADLQKISYRSKNAPILIGRVLVDGKPVAGAEVMIESHLGLQPIYFDQFMIPSISAKTTSENGYFMFVGLDVGAYKVSAIRRQQALGGQMFLAEADAIAFQNIAAQSTLRSKTLRSFDAFSSELVETEAYASESQADVIETNGGKAQMQSYAETGLSEVIVKPQDARYLSVRYNYNSRQDYLHLPQVQEEWLLQAIRTYKINVMPQSGVIIGFTRDLVYDAYLVSESFSKNDVLYFDSTGHVTTTLTTGGGFILFNVPVGMREVVLQERKTDRIFSQVFNVLDHQISVSHFQKD</sequence>
<keyword evidence="3" id="KW-1185">Reference proteome</keyword>
<proteinExistence type="predicted"/>
<dbReference type="RefSeq" id="WP_015468774.1">
    <property type="nucleotide sequence ID" value="NC_020813.1"/>
</dbReference>
<feature type="domain" description="BRCT" evidence="1">
    <location>
        <begin position="503"/>
        <end position="567"/>
    </location>
</feature>
<evidence type="ECO:0000313" key="3">
    <source>
        <dbReference type="Proteomes" id="UP000012040"/>
    </source>
</evidence>
<protein>
    <recommendedName>
        <fullName evidence="1">BRCT domain-containing protein</fullName>
    </recommendedName>
</protein>
<dbReference type="HOGENOM" id="CLU_415436_0_0_7"/>
<evidence type="ECO:0000259" key="1">
    <source>
        <dbReference type="PROSITE" id="PS50172"/>
    </source>
</evidence>
<gene>
    <name evidence="2" type="ORF">A11Q_64</name>
</gene>
<dbReference type="eggNOG" id="ENOG5032N17">
    <property type="taxonomic scope" value="Bacteria"/>
</dbReference>
<evidence type="ECO:0000313" key="2">
    <source>
        <dbReference type="EMBL" id="AGH94284.1"/>
    </source>
</evidence>
<accession>M4VMH1</accession>
<dbReference type="PATRIC" id="fig|1184267.3.peg.66"/>
<name>M4VMH1_9BACT</name>
<dbReference type="KEGG" id="bex:A11Q_64"/>